<dbReference type="InterPro" id="IPR052972">
    <property type="entry name" value="Sacsin_chaperone_reg"/>
</dbReference>
<reference evidence="1" key="5">
    <citation type="journal article" date="2021" name="G3 (Bethesda)">
        <title>Aegilops tauschii genome assembly Aet v5.0 features greater sequence contiguity and improved annotation.</title>
        <authorList>
            <person name="Wang L."/>
            <person name="Zhu T."/>
            <person name="Rodriguez J.C."/>
            <person name="Deal K.R."/>
            <person name="Dubcovsky J."/>
            <person name="McGuire P.E."/>
            <person name="Lux T."/>
            <person name="Spannagl M."/>
            <person name="Mayer K.F.X."/>
            <person name="Baldrich P."/>
            <person name="Meyers B.C."/>
            <person name="Huo N."/>
            <person name="Gu Y.Q."/>
            <person name="Zhou H."/>
            <person name="Devos K.M."/>
            <person name="Bennetzen J.L."/>
            <person name="Unver T."/>
            <person name="Budak H."/>
            <person name="Gulick P.J."/>
            <person name="Galiba G."/>
            <person name="Kalapos B."/>
            <person name="Nelson D.R."/>
            <person name="Li P."/>
            <person name="You F.M."/>
            <person name="Luo M.C."/>
            <person name="Dvorak J."/>
        </authorList>
    </citation>
    <scope>NUCLEOTIDE SEQUENCE [LARGE SCALE GENOMIC DNA]</scope>
    <source>
        <strain evidence="1">cv. AL8/78</strain>
    </source>
</reference>
<dbReference type="Proteomes" id="UP000015105">
    <property type="component" value="Chromosome 2D"/>
</dbReference>
<dbReference type="AlphaFoldDB" id="A0A453DFD3"/>
<name>A0A453DFD3_AEGTS</name>
<accession>A0A453DFD3</accession>
<reference evidence="2" key="2">
    <citation type="journal article" date="2017" name="Nat. Plants">
        <title>The Aegilops tauschii genome reveals multiple impacts of transposons.</title>
        <authorList>
            <person name="Zhao G."/>
            <person name="Zou C."/>
            <person name="Li K."/>
            <person name="Wang K."/>
            <person name="Li T."/>
            <person name="Gao L."/>
            <person name="Zhang X."/>
            <person name="Wang H."/>
            <person name="Yang Z."/>
            <person name="Liu X."/>
            <person name="Jiang W."/>
            <person name="Mao L."/>
            <person name="Kong X."/>
            <person name="Jiao Y."/>
            <person name="Jia J."/>
        </authorList>
    </citation>
    <scope>NUCLEOTIDE SEQUENCE [LARGE SCALE GENOMIC DNA]</scope>
    <source>
        <strain evidence="2">cv. AL8/78</strain>
    </source>
</reference>
<proteinExistence type="predicted"/>
<dbReference type="EnsemblPlants" id="AET2Gv21219500.20">
    <property type="protein sequence ID" value="AET2Gv21219500.20"/>
    <property type="gene ID" value="AET2Gv21219500"/>
</dbReference>
<keyword evidence="2" id="KW-1185">Reference proteome</keyword>
<dbReference type="GO" id="GO:0030544">
    <property type="term" value="F:Hsp70 protein binding"/>
    <property type="evidence" value="ECO:0007669"/>
    <property type="project" value="TreeGrafter"/>
</dbReference>
<reference evidence="1" key="3">
    <citation type="journal article" date="2017" name="Nature">
        <title>Genome sequence of the progenitor of the wheat D genome Aegilops tauschii.</title>
        <authorList>
            <person name="Luo M.C."/>
            <person name="Gu Y.Q."/>
            <person name="Puiu D."/>
            <person name="Wang H."/>
            <person name="Twardziok S.O."/>
            <person name="Deal K.R."/>
            <person name="Huo N."/>
            <person name="Zhu T."/>
            <person name="Wang L."/>
            <person name="Wang Y."/>
            <person name="McGuire P.E."/>
            <person name="Liu S."/>
            <person name="Long H."/>
            <person name="Ramasamy R.K."/>
            <person name="Rodriguez J.C."/>
            <person name="Van S.L."/>
            <person name="Yuan L."/>
            <person name="Wang Z."/>
            <person name="Xia Z."/>
            <person name="Xiao L."/>
            <person name="Anderson O.D."/>
            <person name="Ouyang S."/>
            <person name="Liang Y."/>
            <person name="Zimin A.V."/>
            <person name="Pertea G."/>
            <person name="Qi P."/>
            <person name="Bennetzen J.L."/>
            <person name="Dai X."/>
            <person name="Dawson M.W."/>
            <person name="Muller H.G."/>
            <person name="Kugler K."/>
            <person name="Rivarola-Duarte L."/>
            <person name="Spannagl M."/>
            <person name="Mayer K.F.X."/>
            <person name="Lu F.H."/>
            <person name="Bevan M.W."/>
            <person name="Leroy P."/>
            <person name="Li P."/>
            <person name="You F.M."/>
            <person name="Sun Q."/>
            <person name="Liu Z."/>
            <person name="Lyons E."/>
            <person name="Wicker T."/>
            <person name="Salzberg S.L."/>
            <person name="Devos K.M."/>
            <person name="Dvorak J."/>
        </authorList>
    </citation>
    <scope>NUCLEOTIDE SEQUENCE [LARGE SCALE GENOMIC DNA]</scope>
    <source>
        <strain evidence="1">cv. AL8/78</strain>
    </source>
</reference>
<protein>
    <submittedName>
        <fullName evidence="1">Uncharacterized protein</fullName>
    </submittedName>
</protein>
<reference evidence="1" key="4">
    <citation type="submission" date="2019-03" db="UniProtKB">
        <authorList>
            <consortium name="EnsemblPlants"/>
        </authorList>
    </citation>
    <scope>IDENTIFICATION</scope>
</reference>
<dbReference type="Gramene" id="AET2Gv21219500.20">
    <property type="protein sequence ID" value="AET2Gv21219500.20"/>
    <property type="gene ID" value="AET2Gv21219500"/>
</dbReference>
<dbReference type="PANTHER" id="PTHR15600:SF42">
    <property type="entry name" value="SACSIN"/>
    <property type="match status" value="1"/>
</dbReference>
<evidence type="ECO:0000313" key="2">
    <source>
        <dbReference type="Proteomes" id="UP000015105"/>
    </source>
</evidence>
<reference evidence="2" key="1">
    <citation type="journal article" date="2014" name="Science">
        <title>Ancient hybridizations among the ancestral genomes of bread wheat.</title>
        <authorList>
            <consortium name="International Wheat Genome Sequencing Consortium,"/>
            <person name="Marcussen T."/>
            <person name="Sandve S.R."/>
            <person name="Heier L."/>
            <person name="Spannagl M."/>
            <person name="Pfeifer M."/>
            <person name="Jakobsen K.S."/>
            <person name="Wulff B.B."/>
            <person name="Steuernagel B."/>
            <person name="Mayer K.F."/>
            <person name="Olsen O.A."/>
        </authorList>
    </citation>
    <scope>NUCLEOTIDE SEQUENCE [LARGE SCALE GENOMIC DNA]</scope>
    <source>
        <strain evidence="2">cv. AL8/78</strain>
    </source>
</reference>
<organism evidence="1 2">
    <name type="scientific">Aegilops tauschii subsp. strangulata</name>
    <name type="common">Goatgrass</name>
    <dbReference type="NCBI Taxonomy" id="200361"/>
    <lineage>
        <taxon>Eukaryota</taxon>
        <taxon>Viridiplantae</taxon>
        <taxon>Streptophyta</taxon>
        <taxon>Embryophyta</taxon>
        <taxon>Tracheophyta</taxon>
        <taxon>Spermatophyta</taxon>
        <taxon>Magnoliopsida</taxon>
        <taxon>Liliopsida</taxon>
        <taxon>Poales</taxon>
        <taxon>Poaceae</taxon>
        <taxon>BOP clade</taxon>
        <taxon>Pooideae</taxon>
        <taxon>Triticodae</taxon>
        <taxon>Triticeae</taxon>
        <taxon>Triticinae</taxon>
        <taxon>Aegilops</taxon>
    </lineage>
</organism>
<dbReference type="PANTHER" id="PTHR15600">
    <property type="entry name" value="SACSIN"/>
    <property type="match status" value="1"/>
</dbReference>
<sequence length="130" mass="14635">SGNDLVERFRDQFLPMRVTQEASLSSANSTVIRMPLSSKCLKELEAGCDRVKQIFDRFMQNPSSTLLSLKSVIQVSLSTWEDAASQPTLNYSVLVDPSVATLRNPFSEKKWRKFQISRIFASTSAAIKMQ</sequence>
<evidence type="ECO:0000313" key="1">
    <source>
        <dbReference type="EnsemblPlants" id="AET2Gv21219500.20"/>
    </source>
</evidence>